<reference evidence="4 5" key="1">
    <citation type="submission" date="2011-04" db="EMBL/GenBank/DDBJ databases">
        <title>The Genome Sequence of Clostridium citroniae WAL-19142.</title>
        <authorList>
            <consortium name="The Broad Institute Genome Sequencing Platform"/>
            <person name="Earl A."/>
            <person name="Ward D."/>
            <person name="Feldgarden M."/>
            <person name="Gevers D."/>
            <person name="Warren Y.A."/>
            <person name="Tyrrell K.L."/>
            <person name="Citron D.M."/>
            <person name="Goldstein E.J."/>
            <person name="Daigneault M."/>
            <person name="Allen-Vercoe E."/>
            <person name="Young S.K."/>
            <person name="Zeng Q."/>
            <person name="Gargeya S."/>
            <person name="Fitzgerald M."/>
            <person name="Haas B."/>
            <person name="Abouelleil A."/>
            <person name="Alvarado L."/>
            <person name="Arachchi H.M."/>
            <person name="Berlin A."/>
            <person name="Brown A."/>
            <person name="Chapman S.B."/>
            <person name="Chen Z."/>
            <person name="Dunbar C."/>
            <person name="Freedman E."/>
            <person name="Gearin G."/>
            <person name="Gellesch M."/>
            <person name="Goldberg J."/>
            <person name="Griggs A."/>
            <person name="Gujja S."/>
            <person name="Heilman E.R."/>
            <person name="Heiman D."/>
            <person name="Howarth C."/>
            <person name="Larson L."/>
            <person name="Lui A."/>
            <person name="MacDonald P.J."/>
            <person name="Mehta T."/>
            <person name="Montmayeur A."/>
            <person name="Murphy C."/>
            <person name="Neiman D."/>
            <person name="Pearson M."/>
            <person name="Priest M."/>
            <person name="Roberts A."/>
            <person name="Saif S."/>
            <person name="Shea T."/>
            <person name="Shenoy N."/>
            <person name="Sisk P."/>
            <person name="Stolte C."/>
            <person name="Sykes S."/>
            <person name="White J."/>
            <person name="Yandava C."/>
            <person name="Wortman J."/>
            <person name="Nusbaum C."/>
            <person name="Birren B."/>
        </authorList>
    </citation>
    <scope>NUCLEOTIDE SEQUENCE [LARGE SCALE GENOMIC DNA]</scope>
    <source>
        <strain evidence="4 5">WAL-19142</strain>
    </source>
</reference>
<evidence type="ECO:0000256" key="1">
    <source>
        <dbReference type="ARBA" id="ARBA00022737"/>
    </source>
</evidence>
<evidence type="ECO:0000256" key="2">
    <source>
        <dbReference type="PROSITE-ProRule" id="PRU00591"/>
    </source>
</evidence>
<dbReference type="Pfam" id="PF01473">
    <property type="entry name" value="Choline_bind_1"/>
    <property type="match status" value="1"/>
</dbReference>
<name>A0A0J9CG92_9FIRM</name>
<dbReference type="EMBL" id="ADLK01000005">
    <property type="protein sequence ID" value="KMW23634.1"/>
    <property type="molecule type" value="Genomic_DNA"/>
</dbReference>
<keyword evidence="1" id="KW-0677">Repeat</keyword>
<feature type="repeat" description="Cell wall-binding" evidence="2">
    <location>
        <begin position="44"/>
        <end position="64"/>
    </location>
</feature>
<gene>
    <name evidence="4" type="ORF">HMPREF9470_00850</name>
</gene>
<feature type="signal peptide" evidence="3">
    <location>
        <begin position="1"/>
        <end position="23"/>
    </location>
</feature>
<dbReference type="SUPFAM" id="SSF69360">
    <property type="entry name" value="Cell wall binding repeat"/>
    <property type="match status" value="1"/>
</dbReference>
<dbReference type="InterPro" id="IPR018337">
    <property type="entry name" value="Cell_wall/Cho-bd_repeat"/>
</dbReference>
<dbReference type="AlphaFoldDB" id="A0A0J9CG92"/>
<dbReference type="GeneID" id="93165624"/>
<evidence type="ECO:0000313" key="5">
    <source>
        <dbReference type="Proteomes" id="UP000037392"/>
    </source>
</evidence>
<dbReference type="RefSeq" id="WP_048929279.1">
    <property type="nucleotide sequence ID" value="NZ_KQ235876.1"/>
</dbReference>
<dbReference type="PROSITE" id="PS51170">
    <property type="entry name" value="CW"/>
    <property type="match status" value="1"/>
</dbReference>
<accession>A0A0J9CG92</accession>
<evidence type="ECO:0000256" key="3">
    <source>
        <dbReference type="SAM" id="SignalP"/>
    </source>
</evidence>
<dbReference type="Pfam" id="PF19085">
    <property type="entry name" value="Choline_bind_2"/>
    <property type="match status" value="1"/>
</dbReference>
<keyword evidence="3" id="KW-0732">Signal</keyword>
<dbReference type="Gene3D" id="2.10.270.10">
    <property type="entry name" value="Cholin Binding"/>
    <property type="match status" value="1"/>
</dbReference>
<feature type="chain" id="PRO_5005316059" evidence="3">
    <location>
        <begin position="24"/>
        <end position="210"/>
    </location>
</feature>
<sequence>MKKTKLFLTVLMASSFLSGTALAGTWVQDSSGWYYQNDDGTNPTNQWYQEFDGKWYYLNESGYMLTDGAAPDGRVVGADGVWVQPVSGEPKTVLREINNWVIGDIWNHGFCDFYHYEYDGTDSTGRSIDIDYALQQFKESYKKKAGYDAYINALPEDYSSLKTAWSKLSIESDKLYKHFESGVNQTGSNTDTAIFVQYRDAFSKYVSDKK</sequence>
<organism evidence="4 5">
    <name type="scientific">[Clostridium] citroniae WAL-19142</name>
    <dbReference type="NCBI Taxonomy" id="742734"/>
    <lineage>
        <taxon>Bacteria</taxon>
        <taxon>Bacillati</taxon>
        <taxon>Bacillota</taxon>
        <taxon>Clostridia</taxon>
        <taxon>Lachnospirales</taxon>
        <taxon>Lachnospiraceae</taxon>
        <taxon>Enterocloster</taxon>
    </lineage>
</organism>
<dbReference type="OrthoDB" id="1864143at2"/>
<dbReference type="PATRIC" id="fig|742734.4.peg.904"/>
<dbReference type="Proteomes" id="UP000037392">
    <property type="component" value="Unassembled WGS sequence"/>
</dbReference>
<proteinExistence type="predicted"/>
<evidence type="ECO:0000313" key="4">
    <source>
        <dbReference type="EMBL" id="KMW23634.1"/>
    </source>
</evidence>
<protein>
    <submittedName>
        <fullName evidence="4">Uncharacterized protein</fullName>
    </submittedName>
</protein>
<comment type="caution">
    <text evidence="4">The sequence shown here is derived from an EMBL/GenBank/DDBJ whole genome shotgun (WGS) entry which is preliminary data.</text>
</comment>